<dbReference type="PANTHER" id="PTHR46580">
    <property type="entry name" value="SENSOR KINASE-RELATED"/>
    <property type="match status" value="1"/>
</dbReference>
<keyword evidence="1 5" id="KW-0732">Signal</keyword>
<dbReference type="InterPro" id="IPR028994">
    <property type="entry name" value="Integrin_alpha_N"/>
</dbReference>
<keyword evidence="7" id="KW-1185">Reference proteome</keyword>
<dbReference type="RefSeq" id="WP_184939532.1">
    <property type="nucleotide sequence ID" value="NZ_BAAAWZ010000001.1"/>
</dbReference>
<reference evidence="6 7" key="1">
    <citation type="submission" date="2020-08" db="EMBL/GenBank/DDBJ databases">
        <title>Genomic Encyclopedia of Type Strains, Phase III (KMG-III): the genomes of soil and plant-associated and newly described type strains.</title>
        <authorList>
            <person name="Whitman W."/>
        </authorList>
    </citation>
    <scope>NUCLEOTIDE SEQUENCE [LARGE SCALE GENOMIC DNA]</scope>
    <source>
        <strain evidence="6 7">CECT 3303</strain>
    </source>
</reference>
<gene>
    <name evidence="6" type="ORF">FHS22_001487</name>
</gene>
<evidence type="ECO:0000313" key="7">
    <source>
        <dbReference type="Proteomes" id="UP000562352"/>
    </source>
</evidence>
<feature type="chain" id="PRO_5032783233" description="FG-GAP repeat-containing protein" evidence="5">
    <location>
        <begin position="29"/>
        <end position="513"/>
    </location>
</feature>
<organism evidence="6 7">
    <name type="scientific">Planomonospora venezuelensis</name>
    <dbReference type="NCBI Taxonomy" id="1999"/>
    <lineage>
        <taxon>Bacteria</taxon>
        <taxon>Bacillati</taxon>
        <taxon>Actinomycetota</taxon>
        <taxon>Actinomycetes</taxon>
        <taxon>Streptosporangiales</taxon>
        <taxon>Streptosporangiaceae</taxon>
        <taxon>Planomonospora</taxon>
    </lineage>
</organism>
<evidence type="ECO:0000256" key="5">
    <source>
        <dbReference type="SAM" id="SignalP"/>
    </source>
</evidence>
<protein>
    <recommendedName>
        <fullName evidence="8">FG-GAP repeat-containing protein</fullName>
    </recommendedName>
</protein>
<comment type="caution">
    <text evidence="6">The sequence shown here is derived from an EMBL/GenBank/DDBJ whole genome shotgun (WGS) entry which is preliminary data.</text>
</comment>
<feature type="signal peptide" evidence="5">
    <location>
        <begin position="1"/>
        <end position="28"/>
    </location>
</feature>
<name>A0A841D1E9_PLAVE</name>
<dbReference type="InterPro" id="IPR013519">
    <property type="entry name" value="Int_alpha_beta-p"/>
</dbReference>
<feature type="region of interest" description="Disordered" evidence="4">
    <location>
        <begin position="381"/>
        <end position="439"/>
    </location>
</feature>
<evidence type="ECO:0000313" key="6">
    <source>
        <dbReference type="EMBL" id="MBB5962228.1"/>
    </source>
</evidence>
<dbReference type="InterPro" id="IPR013517">
    <property type="entry name" value="FG-GAP"/>
</dbReference>
<sequence>MHAEKITRAAVLLALVAALGGAAVPAQAATAAPPNSDFNGDGYNDLAVGSPHYPGYAGGETSGMVAVLYGGPNGLNGRHILRPQAGCIGGDHYGQPQPCSWWGRSLAAADVDADGRADLLHAGLYDMEVRSWKPLGITAIERRTHIPNHSAGLAGGQFDDRPGTDIVIGSKPGYGGRIGGWYNRSASYISQAMENGSHSQIEAAGFGDINGDGRMEAVVVAEKYMIGTGGKEAFLWLLEDLHRSPLKLTELGAQATCTLPPSFGRGCPMRDSKVAVGNVNGDGHPDVVMITPGAASLQVWYGSAAGLRRDPGYTADLSWLAPGAEIGPGLAVGDVDGDGFAEIAVGASKVAVSGHDEAGAIAVIPGSANGPVLKHSKIITQDGVGSTGDGIPGTPPPAATPAPDPGRTPVPEPTWDPQPTGTPEPVAGPLPDPISEQSQAGDHFGEAVTIIDVTGDGKGEVIVGAPAKNGGAGMLTVLRGSGTGVATADAQIVHPRPVGVTYPQAAFGLVLLR</sequence>
<dbReference type="SUPFAM" id="SSF69318">
    <property type="entry name" value="Integrin alpha N-terminal domain"/>
    <property type="match status" value="2"/>
</dbReference>
<dbReference type="Pfam" id="PF13517">
    <property type="entry name" value="FG-GAP_3"/>
    <property type="match status" value="1"/>
</dbReference>
<evidence type="ECO:0000256" key="3">
    <source>
        <dbReference type="ARBA" id="ARBA00023180"/>
    </source>
</evidence>
<evidence type="ECO:0000256" key="4">
    <source>
        <dbReference type="SAM" id="MobiDB-lite"/>
    </source>
</evidence>
<proteinExistence type="predicted"/>
<dbReference type="Gene3D" id="2.130.10.130">
    <property type="entry name" value="Integrin alpha, N-terminal"/>
    <property type="match status" value="3"/>
</dbReference>
<dbReference type="EMBL" id="JACHJJ010000003">
    <property type="protein sequence ID" value="MBB5962228.1"/>
    <property type="molecule type" value="Genomic_DNA"/>
</dbReference>
<keyword evidence="3" id="KW-0325">Glycoprotein</keyword>
<evidence type="ECO:0000256" key="1">
    <source>
        <dbReference type="ARBA" id="ARBA00022729"/>
    </source>
</evidence>
<accession>A0A841D1E9</accession>
<dbReference type="Pfam" id="PF01839">
    <property type="entry name" value="FG-GAP"/>
    <property type="match status" value="2"/>
</dbReference>
<dbReference type="SMART" id="SM00191">
    <property type="entry name" value="Int_alpha"/>
    <property type="match status" value="3"/>
</dbReference>
<evidence type="ECO:0000256" key="2">
    <source>
        <dbReference type="ARBA" id="ARBA00022737"/>
    </source>
</evidence>
<feature type="compositionally biased region" description="Pro residues" evidence="4">
    <location>
        <begin position="393"/>
        <end position="432"/>
    </location>
</feature>
<keyword evidence="2" id="KW-0677">Repeat</keyword>
<dbReference type="AlphaFoldDB" id="A0A841D1E9"/>
<dbReference type="Proteomes" id="UP000562352">
    <property type="component" value="Unassembled WGS sequence"/>
</dbReference>
<dbReference type="PANTHER" id="PTHR46580:SF4">
    <property type="entry name" value="ATP_GTP-BINDING PROTEIN"/>
    <property type="match status" value="1"/>
</dbReference>
<evidence type="ECO:0008006" key="8">
    <source>
        <dbReference type="Google" id="ProtNLM"/>
    </source>
</evidence>